<accession>A0A3A6PPD0</accession>
<evidence type="ECO:0000313" key="4">
    <source>
        <dbReference type="Proteomes" id="UP000276588"/>
    </source>
</evidence>
<gene>
    <name evidence="3" type="ORF">DM826_11655</name>
</gene>
<dbReference type="GO" id="GO:0051536">
    <property type="term" value="F:iron-sulfur cluster binding"/>
    <property type="evidence" value="ECO:0007669"/>
    <property type="project" value="InterPro"/>
</dbReference>
<dbReference type="PANTHER" id="PTHR10093">
    <property type="entry name" value="IRON-SULFUR CLUSTER ASSEMBLY ENZYME NIFU HOMOLOG"/>
    <property type="match status" value="1"/>
</dbReference>
<proteinExistence type="predicted"/>
<feature type="domain" description="NIF system FeS cluster assembly NifU N-terminal" evidence="2">
    <location>
        <begin position="7"/>
        <end position="128"/>
    </location>
</feature>
<evidence type="ECO:0000313" key="3">
    <source>
        <dbReference type="EMBL" id="RJX42292.1"/>
    </source>
</evidence>
<dbReference type="CDD" id="cd06664">
    <property type="entry name" value="IscU_like"/>
    <property type="match status" value="1"/>
</dbReference>
<feature type="region of interest" description="Disordered" evidence="1">
    <location>
        <begin position="19"/>
        <end position="38"/>
    </location>
</feature>
<dbReference type="RefSeq" id="WP_120103600.1">
    <property type="nucleotide sequence ID" value="NZ_QKNY01000018.1"/>
</dbReference>
<dbReference type="NCBIfam" id="TIGR01994">
    <property type="entry name" value="SUF_scaf_2"/>
    <property type="match status" value="1"/>
</dbReference>
<sequence length="142" mass="15625">MGTGSDMYRQQILDHYKSPRNYGELEDPDFSHTGENPSCGDTIQMDVKLDEDNEEIEYVSFTGDGCAISQASASMLSERLVGMTLAELEDLETDDITDMLGVTISPMRIPCAVLGNQVAKDGAKIYQGELDPEDYGETITEE</sequence>
<dbReference type="EMBL" id="QKNY01000018">
    <property type="protein sequence ID" value="RJX42292.1"/>
    <property type="molecule type" value="Genomic_DNA"/>
</dbReference>
<dbReference type="InterPro" id="IPR002871">
    <property type="entry name" value="NIF_FeS_clus_asmbl_NifU_N"/>
</dbReference>
<dbReference type="AlphaFoldDB" id="A0A3A6PPD0"/>
<name>A0A3A6PPD0_9EURY</name>
<dbReference type="Proteomes" id="UP000276588">
    <property type="component" value="Unassembled WGS sequence"/>
</dbReference>
<dbReference type="Gene3D" id="3.90.1010.10">
    <property type="match status" value="1"/>
</dbReference>
<dbReference type="OrthoDB" id="319865at2157"/>
<dbReference type="GO" id="GO:0005506">
    <property type="term" value="F:iron ion binding"/>
    <property type="evidence" value="ECO:0007669"/>
    <property type="project" value="InterPro"/>
</dbReference>
<evidence type="ECO:0000256" key="1">
    <source>
        <dbReference type="SAM" id="MobiDB-lite"/>
    </source>
</evidence>
<evidence type="ECO:0000259" key="2">
    <source>
        <dbReference type="Pfam" id="PF01592"/>
    </source>
</evidence>
<reference evidence="3 4" key="1">
    <citation type="submission" date="2018-06" db="EMBL/GenBank/DDBJ databases">
        <title>Halonotius sp. F13-13 a new haloarchaeeon isolated from a solar saltern from Isla Cristina, Huelva, Spain.</title>
        <authorList>
            <person name="Duran-Viseras A."/>
            <person name="Sanchez-Porro C."/>
            <person name="Ventosa A."/>
        </authorList>
    </citation>
    <scope>NUCLEOTIDE SEQUENCE [LARGE SCALE GENOMIC DNA]</scope>
    <source>
        <strain evidence="3 4">F13-13</strain>
    </source>
</reference>
<dbReference type="SUPFAM" id="SSF82649">
    <property type="entry name" value="SufE/NifU"/>
    <property type="match status" value="1"/>
</dbReference>
<dbReference type="GO" id="GO:0016226">
    <property type="term" value="P:iron-sulfur cluster assembly"/>
    <property type="evidence" value="ECO:0007669"/>
    <property type="project" value="InterPro"/>
</dbReference>
<protein>
    <submittedName>
        <fullName evidence="3">SUF system NifU family Fe-S cluster assembly protein</fullName>
    </submittedName>
</protein>
<dbReference type="Pfam" id="PF01592">
    <property type="entry name" value="NifU_N"/>
    <property type="match status" value="1"/>
</dbReference>
<keyword evidence="4" id="KW-1185">Reference proteome</keyword>
<comment type="caution">
    <text evidence="3">The sequence shown here is derived from an EMBL/GenBank/DDBJ whole genome shotgun (WGS) entry which is preliminary data.</text>
</comment>
<organism evidence="3 4">
    <name type="scientific">Halonotius aquaticus</name>
    <dbReference type="NCBI Taxonomy" id="2216978"/>
    <lineage>
        <taxon>Archaea</taxon>
        <taxon>Methanobacteriati</taxon>
        <taxon>Methanobacteriota</taxon>
        <taxon>Stenosarchaea group</taxon>
        <taxon>Halobacteria</taxon>
        <taxon>Halobacteriales</taxon>
        <taxon>Haloferacaceae</taxon>
        <taxon>Halonotius</taxon>
    </lineage>
</organism>